<protein>
    <submittedName>
        <fullName evidence="1">Uncharacterized protein</fullName>
    </submittedName>
</protein>
<dbReference type="EMBL" id="MU157917">
    <property type="protein sequence ID" value="KAF9523438.1"/>
    <property type="molecule type" value="Genomic_DNA"/>
</dbReference>
<evidence type="ECO:0000313" key="2">
    <source>
        <dbReference type="Proteomes" id="UP000807306"/>
    </source>
</evidence>
<name>A0A9P6E6S6_9AGAR</name>
<proteinExistence type="predicted"/>
<dbReference type="AlphaFoldDB" id="A0A9P6E6S6"/>
<dbReference type="Proteomes" id="UP000807306">
    <property type="component" value="Unassembled WGS sequence"/>
</dbReference>
<keyword evidence="2" id="KW-1185">Reference proteome</keyword>
<comment type="caution">
    <text evidence="1">The sequence shown here is derived from an EMBL/GenBank/DDBJ whole genome shotgun (WGS) entry which is preliminary data.</text>
</comment>
<evidence type="ECO:0000313" key="1">
    <source>
        <dbReference type="EMBL" id="KAF9523438.1"/>
    </source>
</evidence>
<accession>A0A9P6E6S6</accession>
<reference evidence="1" key="1">
    <citation type="submission" date="2020-11" db="EMBL/GenBank/DDBJ databases">
        <authorList>
            <consortium name="DOE Joint Genome Institute"/>
            <person name="Ahrendt S."/>
            <person name="Riley R."/>
            <person name="Andreopoulos W."/>
            <person name="Labutti K."/>
            <person name="Pangilinan J."/>
            <person name="Ruiz-Duenas F.J."/>
            <person name="Barrasa J.M."/>
            <person name="Sanchez-Garcia M."/>
            <person name="Camarero S."/>
            <person name="Miyauchi S."/>
            <person name="Serrano A."/>
            <person name="Linde D."/>
            <person name="Babiker R."/>
            <person name="Drula E."/>
            <person name="Ayuso-Fernandez I."/>
            <person name="Pacheco R."/>
            <person name="Padilla G."/>
            <person name="Ferreira P."/>
            <person name="Barriuso J."/>
            <person name="Kellner H."/>
            <person name="Castanera R."/>
            <person name="Alfaro M."/>
            <person name="Ramirez L."/>
            <person name="Pisabarro A.G."/>
            <person name="Kuo A."/>
            <person name="Tritt A."/>
            <person name="Lipzen A."/>
            <person name="He G."/>
            <person name="Yan M."/>
            <person name="Ng V."/>
            <person name="Cullen D."/>
            <person name="Martin F."/>
            <person name="Rosso M.-N."/>
            <person name="Henrissat B."/>
            <person name="Hibbett D."/>
            <person name="Martinez A.T."/>
            <person name="Grigoriev I.V."/>
        </authorList>
    </citation>
    <scope>NUCLEOTIDE SEQUENCE</scope>
    <source>
        <strain evidence="1">CBS 506.95</strain>
    </source>
</reference>
<organism evidence="1 2">
    <name type="scientific">Crepidotus variabilis</name>
    <dbReference type="NCBI Taxonomy" id="179855"/>
    <lineage>
        <taxon>Eukaryota</taxon>
        <taxon>Fungi</taxon>
        <taxon>Dikarya</taxon>
        <taxon>Basidiomycota</taxon>
        <taxon>Agaricomycotina</taxon>
        <taxon>Agaricomycetes</taxon>
        <taxon>Agaricomycetidae</taxon>
        <taxon>Agaricales</taxon>
        <taxon>Agaricineae</taxon>
        <taxon>Crepidotaceae</taxon>
        <taxon>Crepidotus</taxon>
    </lineage>
</organism>
<sequence length="299" mass="33622">MWLCVTLLCQRLPTITHWRLVSLITPPNIVSSPGPTSLDIHNLPNIIEGRPLCAHLLRQSTLHWAVQRVFYSLQNFRSTDELSEFAKSSLLIMVLCFCESHNCKGKSVKERTFQDHKNEDYRLRINRAIDAAKRAKEAQDKRMTTLISNLSLGSSDNISTPAVLFAHSEDHVVLPVPTFVPEVPTQSIRSNSTTDTLSHIQSDLWALTSHTKPQLQSLPKPLKKSDPFPLASALEDARELQARATRVSASGSTAIALKSQLRTELNTLLHQLDLAQVSWRQQIDRFMEPQSLILQYSSG</sequence>
<gene>
    <name evidence="1" type="ORF">CPB83DRAFT_839682</name>
</gene>